<protein>
    <recommendedName>
        <fullName evidence="4">Regulatory signaling modulator protein AmpE</fullName>
    </recommendedName>
</protein>
<dbReference type="PANTHER" id="PTHR38684:SF1">
    <property type="entry name" value="PROTEIN AMPE"/>
    <property type="match status" value="1"/>
</dbReference>
<comment type="caution">
    <text evidence="2">The sequence shown here is derived from an EMBL/GenBank/DDBJ whole genome shotgun (WGS) entry which is preliminary data.</text>
</comment>
<sequence length="296" mass="33044">MVILSLLIAILIDRSLRQRQRWQSRMLAVSWGRFLHKQARNHAPLQRAISDPAGSVLLWVAPAVILGVLLWLQDSALLLLLVNILVLVVTLGCSPQRLLVRDYLHKAHRNNDAGCQQLKAELDAANPDAEATTLGGHLVWLNFRYYFAVCCWFIVFGAPGALLYALVRDSRHAQAQAQTKNASADKAIEAETATIEQNSHFIRILHWLEWVPVRVAGFAYLLVGHFNRALPVWLKGFGKDAELNAGYLQTIAERAEDQAEHEDLTDEPCAMLKLAKRTMTFLLAATAVATLLGWLS</sequence>
<feature type="transmembrane region" description="Helical" evidence="1">
    <location>
        <begin position="77"/>
        <end position="99"/>
    </location>
</feature>
<organism evidence="2 3">
    <name type="scientific">Aliidiomarina sedimenti</name>
    <dbReference type="NCBI Taxonomy" id="1933879"/>
    <lineage>
        <taxon>Bacteria</taxon>
        <taxon>Pseudomonadati</taxon>
        <taxon>Pseudomonadota</taxon>
        <taxon>Gammaproteobacteria</taxon>
        <taxon>Alteromonadales</taxon>
        <taxon>Idiomarinaceae</taxon>
        <taxon>Aliidiomarina</taxon>
    </lineage>
</organism>
<evidence type="ECO:0000256" key="1">
    <source>
        <dbReference type="SAM" id="Phobius"/>
    </source>
</evidence>
<dbReference type="InterPro" id="IPR031347">
    <property type="entry name" value="AmpE"/>
</dbReference>
<keyword evidence="1" id="KW-1133">Transmembrane helix</keyword>
<dbReference type="Proteomes" id="UP000287410">
    <property type="component" value="Unassembled WGS sequence"/>
</dbReference>
<reference evidence="2 3" key="1">
    <citation type="journal article" date="2018" name="Front. Microbiol.">
        <title>Genome-Based Analysis Reveals the Taxonomy and Diversity of the Family Idiomarinaceae.</title>
        <authorList>
            <person name="Liu Y."/>
            <person name="Lai Q."/>
            <person name="Shao Z."/>
        </authorList>
    </citation>
    <scope>NUCLEOTIDE SEQUENCE [LARGE SCALE GENOMIC DNA]</scope>
    <source>
        <strain evidence="2 3">GBSy1</strain>
    </source>
</reference>
<evidence type="ECO:0000313" key="3">
    <source>
        <dbReference type="Proteomes" id="UP000287410"/>
    </source>
</evidence>
<keyword evidence="1" id="KW-0812">Transmembrane</keyword>
<keyword evidence="3" id="KW-1185">Reference proteome</keyword>
<accession>A0ABY0BZT4</accession>
<dbReference type="Pfam" id="PF17113">
    <property type="entry name" value="AmpE"/>
    <property type="match status" value="1"/>
</dbReference>
<feature type="transmembrane region" description="Helical" evidence="1">
    <location>
        <begin position="278"/>
        <end position="295"/>
    </location>
</feature>
<evidence type="ECO:0008006" key="4">
    <source>
        <dbReference type="Google" id="ProtNLM"/>
    </source>
</evidence>
<proteinExistence type="predicted"/>
<dbReference type="RefSeq" id="WP_126788533.1">
    <property type="nucleotide sequence ID" value="NZ_PIPN01000002.1"/>
</dbReference>
<dbReference type="InterPro" id="IPR052966">
    <property type="entry name" value="Beta-lactamase_Reg"/>
</dbReference>
<name>A0ABY0BZT4_9GAMM</name>
<feature type="transmembrane region" description="Helical" evidence="1">
    <location>
        <begin position="53"/>
        <end position="72"/>
    </location>
</feature>
<gene>
    <name evidence="2" type="ORF">CWE12_04655</name>
</gene>
<evidence type="ECO:0000313" key="2">
    <source>
        <dbReference type="EMBL" id="RUO30550.1"/>
    </source>
</evidence>
<keyword evidence="1" id="KW-0472">Membrane</keyword>
<dbReference type="EMBL" id="PIPN01000002">
    <property type="protein sequence ID" value="RUO30550.1"/>
    <property type="molecule type" value="Genomic_DNA"/>
</dbReference>
<feature type="transmembrane region" description="Helical" evidence="1">
    <location>
        <begin position="145"/>
        <end position="167"/>
    </location>
</feature>
<dbReference type="PANTHER" id="PTHR38684">
    <property type="entry name" value="PROTEIN AMPE"/>
    <property type="match status" value="1"/>
</dbReference>